<name>A0AAV2I303_LYMST</name>
<sequence length="142" mass="15719">GVSGELGSNLRRGNSDQVPRQGYREVKTVTFDENHQVEETPLMFSRSSSPESLSSFDTQSVHSSVISEYSRRASEVVSPSDIPDSPSESMPSSPRRTHSPTRRLKEFSSTPKSLITAKQLLDFNQTPSTLKSEAFMSFAAFD</sequence>
<dbReference type="AlphaFoldDB" id="A0AAV2I303"/>
<feature type="region of interest" description="Disordered" evidence="1">
    <location>
        <begin position="1"/>
        <end position="110"/>
    </location>
</feature>
<dbReference type="GO" id="GO:0007399">
    <property type="term" value="P:nervous system development"/>
    <property type="evidence" value="ECO:0007669"/>
    <property type="project" value="TreeGrafter"/>
</dbReference>
<dbReference type="GO" id="GO:0016477">
    <property type="term" value="P:cell migration"/>
    <property type="evidence" value="ECO:0007669"/>
    <property type="project" value="TreeGrafter"/>
</dbReference>
<evidence type="ECO:0000256" key="1">
    <source>
        <dbReference type="SAM" id="MobiDB-lite"/>
    </source>
</evidence>
<proteinExistence type="predicted"/>
<dbReference type="GO" id="GO:0030877">
    <property type="term" value="C:beta-catenin destruction complex"/>
    <property type="evidence" value="ECO:0007669"/>
    <property type="project" value="TreeGrafter"/>
</dbReference>
<dbReference type="GO" id="GO:0001708">
    <property type="term" value="P:cell fate specification"/>
    <property type="evidence" value="ECO:0007669"/>
    <property type="project" value="TreeGrafter"/>
</dbReference>
<feature type="compositionally biased region" description="Low complexity" evidence="1">
    <location>
        <begin position="45"/>
        <end position="55"/>
    </location>
</feature>
<dbReference type="GO" id="GO:0090090">
    <property type="term" value="P:negative regulation of canonical Wnt signaling pathway"/>
    <property type="evidence" value="ECO:0007669"/>
    <property type="project" value="TreeGrafter"/>
</dbReference>
<comment type="caution">
    <text evidence="2">The sequence shown here is derived from an EMBL/GenBank/DDBJ whole genome shotgun (WGS) entry which is preliminary data.</text>
</comment>
<dbReference type="GO" id="GO:0045295">
    <property type="term" value="F:gamma-catenin binding"/>
    <property type="evidence" value="ECO:0007669"/>
    <property type="project" value="TreeGrafter"/>
</dbReference>
<dbReference type="GO" id="GO:0008013">
    <property type="term" value="F:beta-catenin binding"/>
    <property type="evidence" value="ECO:0007669"/>
    <property type="project" value="InterPro"/>
</dbReference>
<organism evidence="2 3">
    <name type="scientific">Lymnaea stagnalis</name>
    <name type="common">Great pond snail</name>
    <name type="synonym">Helix stagnalis</name>
    <dbReference type="NCBI Taxonomy" id="6523"/>
    <lineage>
        <taxon>Eukaryota</taxon>
        <taxon>Metazoa</taxon>
        <taxon>Spiralia</taxon>
        <taxon>Lophotrochozoa</taxon>
        <taxon>Mollusca</taxon>
        <taxon>Gastropoda</taxon>
        <taxon>Heterobranchia</taxon>
        <taxon>Euthyneura</taxon>
        <taxon>Panpulmonata</taxon>
        <taxon>Hygrophila</taxon>
        <taxon>Lymnaeoidea</taxon>
        <taxon>Lymnaeidae</taxon>
        <taxon>Lymnaea</taxon>
    </lineage>
</organism>
<dbReference type="Proteomes" id="UP001497497">
    <property type="component" value="Unassembled WGS sequence"/>
</dbReference>
<dbReference type="GO" id="GO:0005881">
    <property type="term" value="C:cytoplasmic microtubule"/>
    <property type="evidence" value="ECO:0007669"/>
    <property type="project" value="TreeGrafter"/>
</dbReference>
<gene>
    <name evidence="2" type="ORF">GSLYS_00013294001</name>
</gene>
<dbReference type="PANTHER" id="PTHR12607:SF12">
    <property type="entry name" value="APC-LIKE, ISOFORM A-RELATED"/>
    <property type="match status" value="1"/>
</dbReference>
<accession>A0AAV2I303</accession>
<dbReference type="GO" id="GO:0016342">
    <property type="term" value="C:catenin complex"/>
    <property type="evidence" value="ECO:0007669"/>
    <property type="project" value="TreeGrafter"/>
</dbReference>
<feature type="non-terminal residue" evidence="2">
    <location>
        <position position="1"/>
    </location>
</feature>
<feature type="non-terminal residue" evidence="2">
    <location>
        <position position="142"/>
    </location>
</feature>
<dbReference type="GO" id="GO:0007389">
    <property type="term" value="P:pattern specification process"/>
    <property type="evidence" value="ECO:0007669"/>
    <property type="project" value="TreeGrafter"/>
</dbReference>
<keyword evidence="3" id="KW-1185">Reference proteome</keyword>
<evidence type="ECO:0000313" key="2">
    <source>
        <dbReference type="EMBL" id="CAL1539561.1"/>
    </source>
</evidence>
<evidence type="ECO:0000313" key="3">
    <source>
        <dbReference type="Proteomes" id="UP001497497"/>
    </source>
</evidence>
<feature type="compositionally biased region" description="Polar residues" evidence="1">
    <location>
        <begin position="56"/>
        <end position="67"/>
    </location>
</feature>
<feature type="compositionally biased region" description="Basic and acidic residues" evidence="1">
    <location>
        <begin position="22"/>
        <end position="38"/>
    </location>
</feature>
<dbReference type="PANTHER" id="PTHR12607">
    <property type="entry name" value="ADENOMATOUS POLYPOSIS COLI PROTEIN FAMILY"/>
    <property type="match status" value="1"/>
</dbReference>
<dbReference type="GO" id="GO:0008017">
    <property type="term" value="F:microtubule binding"/>
    <property type="evidence" value="ECO:0007669"/>
    <property type="project" value="TreeGrafter"/>
</dbReference>
<protein>
    <submittedName>
        <fullName evidence="2">Uncharacterized protein</fullName>
    </submittedName>
</protein>
<dbReference type="InterPro" id="IPR026818">
    <property type="entry name" value="Apc_fam"/>
</dbReference>
<dbReference type="EMBL" id="CAXITT010000342">
    <property type="protein sequence ID" value="CAL1539561.1"/>
    <property type="molecule type" value="Genomic_DNA"/>
</dbReference>
<dbReference type="GO" id="GO:0007026">
    <property type="term" value="P:negative regulation of microtubule depolymerization"/>
    <property type="evidence" value="ECO:0007669"/>
    <property type="project" value="TreeGrafter"/>
</dbReference>
<reference evidence="2 3" key="1">
    <citation type="submission" date="2024-04" db="EMBL/GenBank/DDBJ databases">
        <authorList>
            <consortium name="Genoscope - CEA"/>
            <person name="William W."/>
        </authorList>
    </citation>
    <scope>NUCLEOTIDE SEQUENCE [LARGE SCALE GENOMIC DNA]</scope>
</reference>
<feature type="compositionally biased region" description="Low complexity" evidence="1">
    <location>
        <begin position="75"/>
        <end position="94"/>
    </location>
</feature>